<gene>
    <name evidence="9" type="ORF">KFE25_003913</name>
</gene>
<keyword evidence="2" id="KW-0813">Transport</keyword>
<evidence type="ECO:0000313" key="10">
    <source>
        <dbReference type="Proteomes" id="UP000751190"/>
    </source>
</evidence>
<dbReference type="Gene3D" id="1.20.1510.10">
    <property type="entry name" value="Cation efflux protein transmembrane domain"/>
    <property type="match status" value="1"/>
</dbReference>
<evidence type="ECO:0000256" key="1">
    <source>
        <dbReference type="ARBA" id="ARBA00004141"/>
    </source>
</evidence>
<dbReference type="GO" id="GO:0016020">
    <property type="term" value="C:membrane"/>
    <property type="evidence" value="ECO:0007669"/>
    <property type="project" value="UniProtKB-SubCell"/>
</dbReference>
<dbReference type="Proteomes" id="UP000751190">
    <property type="component" value="Unassembled WGS sequence"/>
</dbReference>
<evidence type="ECO:0000256" key="5">
    <source>
        <dbReference type="ARBA" id="ARBA00023136"/>
    </source>
</evidence>
<keyword evidence="4 7" id="KW-1133">Transmembrane helix</keyword>
<organism evidence="9 10">
    <name type="scientific">Diacronema lutheri</name>
    <name type="common">Unicellular marine alga</name>
    <name type="synonym">Monochrysis lutheri</name>
    <dbReference type="NCBI Taxonomy" id="2081491"/>
    <lineage>
        <taxon>Eukaryota</taxon>
        <taxon>Haptista</taxon>
        <taxon>Haptophyta</taxon>
        <taxon>Pavlovophyceae</taxon>
        <taxon>Pavlovales</taxon>
        <taxon>Pavlovaceae</taxon>
        <taxon>Diacronema</taxon>
    </lineage>
</organism>
<dbReference type="EMBL" id="JAGTXO010000015">
    <property type="protein sequence ID" value="KAG8463640.1"/>
    <property type="molecule type" value="Genomic_DNA"/>
</dbReference>
<reference evidence="9" key="1">
    <citation type="submission" date="2021-05" db="EMBL/GenBank/DDBJ databases">
        <title>The genome of the haptophyte Pavlova lutheri (Diacronema luteri, Pavlovales) - a model for lipid biosynthesis in eukaryotic algae.</title>
        <authorList>
            <person name="Hulatt C.J."/>
            <person name="Posewitz M.C."/>
        </authorList>
    </citation>
    <scope>NUCLEOTIDE SEQUENCE</scope>
    <source>
        <strain evidence="9">NIVA-4/92</strain>
    </source>
</reference>
<dbReference type="InterPro" id="IPR058533">
    <property type="entry name" value="Cation_efflux_TM"/>
</dbReference>
<evidence type="ECO:0000259" key="8">
    <source>
        <dbReference type="Pfam" id="PF01545"/>
    </source>
</evidence>
<dbReference type="Pfam" id="PF01545">
    <property type="entry name" value="Cation_efflux"/>
    <property type="match status" value="1"/>
</dbReference>
<dbReference type="OrthoDB" id="78296at2759"/>
<feature type="transmembrane region" description="Helical" evidence="7">
    <location>
        <begin position="45"/>
        <end position="69"/>
    </location>
</feature>
<evidence type="ECO:0000313" key="9">
    <source>
        <dbReference type="EMBL" id="KAG8463640.1"/>
    </source>
</evidence>
<evidence type="ECO:0000256" key="4">
    <source>
        <dbReference type="ARBA" id="ARBA00022989"/>
    </source>
</evidence>
<dbReference type="OMA" id="TWFLTIR"/>
<dbReference type="InterPro" id="IPR036837">
    <property type="entry name" value="Cation_efflux_CTD_sf"/>
</dbReference>
<protein>
    <recommendedName>
        <fullName evidence="8">Cation efflux protein transmembrane domain-containing protein</fullName>
    </recommendedName>
</protein>
<comment type="subcellular location">
    <subcellularLocation>
        <location evidence="1">Membrane</location>
        <topology evidence="1">Multi-pass membrane protein</topology>
    </subcellularLocation>
</comment>
<comment type="caution">
    <text evidence="9">The sequence shown here is derived from an EMBL/GenBank/DDBJ whole genome shotgun (WGS) entry which is preliminary data.</text>
</comment>
<accession>A0A8J6CBF0</accession>
<evidence type="ECO:0000256" key="2">
    <source>
        <dbReference type="ARBA" id="ARBA00022448"/>
    </source>
</evidence>
<feature type="domain" description="Cation efflux protein transmembrane" evidence="8">
    <location>
        <begin position="45"/>
        <end position="226"/>
    </location>
</feature>
<sequence>MGTHIRRFSEVVFAEGALAQDGAKSALAHAREHERLVSYAHGTNLAINVGLLVAKLGVFLTSGSMAVLASLLDSTVDLVAQGVLFAASHLARASPSAGRGQYGPLGVFTCAVLMALAAAQVVWAAFERLGAMAAGTAEPLRWTLTDSGLMIATVASRFLVAVGCTWVAQRTADVTVRALAQDSVNDVVSNTAALVAACATQLGPIFALTDPLGAIAISTYIIYNWAWTGLEQVELITGKEPDADVLALVSGAAARLSQEAEVARVRAHHVGPRCQVEVDLLMGDDVPLLRAHAVAQGVQRRVQRLDEVQRCAVRVWPRADAAALAGMALKQHADALAPGAHVGESGRDVEDAAPLGPPPAAKADEAARGAEKSVRSLPAAANQPRRSDSLGAHAPRGAASSARCSSCSAAAAARGICGEAGDVIIL</sequence>
<dbReference type="PANTHER" id="PTHR43840:SF52">
    <property type="entry name" value="CATION EFFLUX FAMILY PROTEIN"/>
    <property type="match status" value="1"/>
</dbReference>
<feature type="transmembrane region" description="Helical" evidence="7">
    <location>
        <begin position="147"/>
        <end position="168"/>
    </location>
</feature>
<evidence type="ECO:0000256" key="6">
    <source>
        <dbReference type="SAM" id="MobiDB-lite"/>
    </source>
</evidence>
<dbReference type="Gene3D" id="3.30.70.1350">
    <property type="entry name" value="Cation efflux protein, cytoplasmic domain"/>
    <property type="match status" value="1"/>
</dbReference>
<keyword evidence="10" id="KW-1185">Reference proteome</keyword>
<dbReference type="InterPro" id="IPR002524">
    <property type="entry name" value="Cation_efflux"/>
</dbReference>
<dbReference type="NCBIfam" id="TIGR01297">
    <property type="entry name" value="CDF"/>
    <property type="match status" value="1"/>
</dbReference>
<feature type="region of interest" description="Disordered" evidence="6">
    <location>
        <begin position="339"/>
        <end position="399"/>
    </location>
</feature>
<evidence type="ECO:0000256" key="3">
    <source>
        <dbReference type="ARBA" id="ARBA00022692"/>
    </source>
</evidence>
<dbReference type="SUPFAM" id="SSF160240">
    <property type="entry name" value="Cation efflux protein cytoplasmic domain-like"/>
    <property type="match status" value="1"/>
</dbReference>
<dbReference type="GO" id="GO:0008324">
    <property type="term" value="F:monoatomic cation transmembrane transporter activity"/>
    <property type="evidence" value="ECO:0007669"/>
    <property type="project" value="InterPro"/>
</dbReference>
<proteinExistence type="predicted"/>
<feature type="transmembrane region" description="Helical" evidence="7">
    <location>
        <begin position="105"/>
        <end position="126"/>
    </location>
</feature>
<dbReference type="PANTHER" id="PTHR43840">
    <property type="entry name" value="MITOCHONDRIAL METAL TRANSPORTER 1-RELATED"/>
    <property type="match status" value="1"/>
</dbReference>
<keyword evidence="3 7" id="KW-0812">Transmembrane</keyword>
<feature type="compositionally biased region" description="Basic and acidic residues" evidence="6">
    <location>
        <begin position="362"/>
        <end position="374"/>
    </location>
</feature>
<dbReference type="AlphaFoldDB" id="A0A8J6CBF0"/>
<evidence type="ECO:0000256" key="7">
    <source>
        <dbReference type="SAM" id="Phobius"/>
    </source>
</evidence>
<dbReference type="SUPFAM" id="SSF161111">
    <property type="entry name" value="Cation efflux protein transmembrane domain-like"/>
    <property type="match status" value="1"/>
</dbReference>
<dbReference type="InterPro" id="IPR050291">
    <property type="entry name" value="CDF_Transporter"/>
</dbReference>
<dbReference type="InterPro" id="IPR027469">
    <property type="entry name" value="Cation_efflux_TMD_sf"/>
</dbReference>
<keyword evidence="5 7" id="KW-0472">Membrane</keyword>
<name>A0A8J6CBF0_DIALT</name>